<proteinExistence type="predicted"/>
<sequence>MISLTSTPAGWSMANAIAAATDEAGMATLR</sequence>
<accession>A0A250V3K5</accession>
<dbReference type="Proteomes" id="UP000217446">
    <property type="component" value="Unassembled WGS sequence"/>
</dbReference>
<dbReference type="EMBL" id="BDQI01000001">
    <property type="protein sequence ID" value="GAX48771.1"/>
    <property type="molecule type" value="Genomic_DNA"/>
</dbReference>
<keyword evidence="2" id="KW-1185">Reference proteome</keyword>
<gene>
    <name evidence="1" type="ORF">SO3561_00252</name>
</gene>
<evidence type="ECO:0000313" key="2">
    <source>
        <dbReference type="Proteomes" id="UP000217446"/>
    </source>
</evidence>
<name>A0A250V3K5_STROL</name>
<organism evidence="1 2">
    <name type="scientific">Streptomyces olivochromogenes</name>
    <dbReference type="NCBI Taxonomy" id="1963"/>
    <lineage>
        <taxon>Bacteria</taxon>
        <taxon>Bacillati</taxon>
        <taxon>Actinomycetota</taxon>
        <taxon>Actinomycetes</taxon>
        <taxon>Kitasatosporales</taxon>
        <taxon>Streptomycetaceae</taxon>
        <taxon>Streptomyces</taxon>
    </lineage>
</organism>
<protein>
    <submittedName>
        <fullName evidence="1">Uncharacterized protein</fullName>
    </submittedName>
</protein>
<comment type="caution">
    <text evidence="1">The sequence shown here is derived from an EMBL/GenBank/DDBJ whole genome shotgun (WGS) entry which is preliminary data.</text>
</comment>
<evidence type="ECO:0000313" key="1">
    <source>
        <dbReference type="EMBL" id="GAX48771.1"/>
    </source>
</evidence>
<dbReference type="AlphaFoldDB" id="A0A250V3K5"/>
<reference evidence="2" key="1">
    <citation type="submission" date="2017-05" db="EMBL/GenBank/DDBJ databases">
        <title>Streptomyces olivochromogenes NBRC 3561 whole genome shotgun sequence.</title>
        <authorList>
            <person name="Dohra H."/>
            <person name="Kodani S."/>
        </authorList>
    </citation>
    <scope>NUCLEOTIDE SEQUENCE [LARGE SCALE GENOMIC DNA]</scope>
    <source>
        <strain evidence="2">NBRC 3561</strain>
    </source>
</reference>